<dbReference type="RefSeq" id="WP_171475181.1">
    <property type="nucleotide sequence ID" value="NZ_CP053452.2"/>
</dbReference>
<dbReference type="AlphaFoldDB" id="A0A6M5Z214"/>
<accession>A0A6M5Z214</accession>
<gene>
    <name evidence="1" type="ORF">FTUN_8070</name>
</gene>
<dbReference type="SUPFAM" id="SSF49452">
    <property type="entry name" value="Starch-binding domain-like"/>
    <property type="match status" value="1"/>
</dbReference>
<organism evidence="1 2">
    <name type="scientific">Frigoriglobus tundricola</name>
    <dbReference type="NCBI Taxonomy" id="2774151"/>
    <lineage>
        <taxon>Bacteria</taxon>
        <taxon>Pseudomonadati</taxon>
        <taxon>Planctomycetota</taxon>
        <taxon>Planctomycetia</taxon>
        <taxon>Gemmatales</taxon>
        <taxon>Gemmataceae</taxon>
        <taxon>Frigoriglobus</taxon>
    </lineage>
</organism>
<dbReference type="KEGG" id="ftj:FTUN_8070"/>
<dbReference type="EMBL" id="CP053452">
    <property type="protein sequence ID" value="QJX00440.1"/>
    <property type="molecule type" value="Genomic_DNA"/>
</dbReference>
<evidence type="ECO:0000313" key="2">
    <source>
        <dbReference type="Proteomes" id="UP000503447"/>
    </source>
</evidence>
<protein>
    <recommendedName>
        <fullName evidence="3">Carboxypeptidase regulatory-like domain-containing protein</fullName>
    </recommendedName>
</protein>
<evidence type="ECO:0000313" key="1">
    <source>
        <dbReference type="EMBL" id="QJX00440.1"/>
    </source>
</evidence>
<keyword evidence="2" id="KW-1185">Reference proteome</keyword>
<dbReference type="InterPro" id="IPR013784">
    <property type="entry name" value="Carb-bd-like_fold"/>
</dbReference>
<sequence length="149" mass="15188">MSRRSREAVRSACFVAGVALLAGGCASRTSTVGGTVTFRGRPVAGGSVVVYCADKQIARGIIGPDGTYTIPNVPSGTAIVTVQAPSRVPEGLQLKQNLPPSYGGPIAPAVGTAGAPRVAIPPRYALPEESGLSVSVDRGQVTYDIDLKP</sequence>
<dbReference type="GO" id="GO:0030246">
    <property type="term" value="F:carbohydrate binding"/>
    <property type="evidence" value="ECO:0007669"/>
    <property type="project" value="InterPro"/>
</dbReference>
<evidence type="ECO:0008006" key="3">
    <source>
        <dbReference type="Google" id="ProtNLM"/>
    </source>
</evidence>
<dbReference type="PROSITE" id="PS51257">
    <property type="entry name" value="PROKAR_LIPOPROTEIN"/>
    <property type="match status" value="1"/>
</dbReference>
<name>A0A6M5Z214_9BACT</name>
<dbReference type="Proteomes" id="UP000503447">
    <property type="component" value="Chromosome"/>
</dbReference>
<proteinExistence type="predicted"/>
<reference evidence="2" key="1">
    <citation type="submission" date="2020-05" db="EMBL/GenBank/DDBJ databases">
        <title>Frigoriglobus tundricola gen. nov., sp. nov., a psychrotolerant cellulolytic planctomycete of the family Gemmataceae with two divergent copies of 16S rRNA gene.</title>
        <authorList>
            <person name="Kulichevskaya I.S."/>
            <person name="Ivanova A.A."/>
            <person name="Naumoff D.G."/>
            <person name="Beletsky A.V."/>
            <person name="Rijpstra W.I.C."/>
            <person name="Sinninghe Damste J.S."/>
            <person name="Mardanov A.V."/>
            <person name="Ravin N.V."/>
            <person name="Dedysh S.N."/>
        </authorList>
    </citation>
    <scope>NUCLEOTIDE SEQUENCE [LARGE SCALE GENOMIC DNA]</scope>
    <source>
        <strain evidence="2">PL17</strain>
    </source>
</reference>